<comment type="caution">
    <text evidence="1">The sequence shown here is derived from an EMBL/GenBank/DDBJ whole genome shotgun (WGS) entry which is preliminary data.</text>
</comment>
<gene>
    <name evidence="1" type="ORF">RDI58_032803</name>
</gene>
<protein>
    <submittedName>
        <fullName evidence="1">Uncharacterized protein</fullName>
    </submittedName>
</protein>
<name>A0AAN8SP05_SOLBU</name>
<accession>A0AAN8SP05</accession>
<organism evidence="1 2">
    <name type="scientific">Solanum bulbocastanum</name>
    <name type="common">Wild potato</name>
    <dbReference type="NCBI Taxonomy" id="147425"/>
    <lineage>
        <taxon>Eukaryota</taxon>
        <taxon>Viridiplantae</taxon>
        <taxon>Streptophyta</taxon>
        <taxon>Embryophyta</taxon>
        <taxon>Tracheophyta</taxon>
        <taxon>Spermatophyta</taxon>
        <taxon>Magnoliopsida</taxon>
        <taxon>eudicotyledons</taxon>
        <taxon>Gunneridae</taxon>
        <taxon>Pentapetalae</taxon>
        <taxon>asterids</taxon>
        <taxon>lamiids</taxon>
        <taxon>Solanales</taxon>
        <taxon>Solanaceae</taxon>
        <taxon>Solanoideae</taxon>
        <taxon>Solaneae</taxon>
        <taxon>Solanum</taxon>
    </lineage>
</organism>
<sequence length="15" mass="1811">MWSRPPRRPPCPHPP</sequence>
<dbReference type="Proteomes" id="UP001371456">
    <property type="component" value="Unassembled WGS sequence"/>
</dbReference>
<evidence type="ECO:0000313" key="1">
    <source>
        <dbReference type="EMBL" id="KAK6769943.1"/>
    </source>
</evidence>
<dbReference type="EMBL" id="JBANQN010000646">
    <property type="protein sequence ID" value="KAK6769943.1"/>
    <property type="molecule type" value="Genomic_DNA"/>
</dbReference>
<proteinExistence type="predicted"/>
<evidence type="ECO:0000313" key="2">
    <source>
        <dbReference type="Proteomes" id="UP001371456"/>
    </source>
</evidence>
<reference evidence="1 2" key="1">
    <citation type="submission" date="2024-02" db="EMBL/GenBank/DDBJ databases">
        <title>de novo genome assembly of Solanum bulbocastanum strain 11H21.</title>
        <authorList>
            <person name="Hosaka A.J."/>
        </authorList>
    </citation>
    <scope>NUCLEOTIDE SEQUENCE [LARGE SCALE GENOMIC DNA]</scope>
    <source>
        <tissue evidence="1">Young leaves</tissue>
    </source>
</reference>
<keyword evidence="2" id="KW-1185">Reference proteome</keyword>